<dbReference type="GO" id="GO:0004674">
    <property type="term" value="F:protein serine/threonine kinase activity"/>
    <property type="evidence" value="ECO:0007669"/>
    <property type="project" value="UniProtKB-KW"/>
</dbReference>
<dbReference type="InterPro" id="IPR017441">
    <property type="entry name" value="Protein_kinase_ATP_BS"/>
</dbReference>
<protein>
    <recommendedName>
        <fullName evidence="2">non-specific serine/threonine protein kinase</fullName>
        <ecNumber evidence="2">2.7.11.1</ecNumber>
    </recommendedName>
</protein>
<reference evidence="15 16" key="1">
    <citation type="journal article" date="2020" name="Mol. Biol. Evol.">
        <title>Distinct Expression and Methylation Patterns for Genes with Different Fates following a Single Whole-Genome Duplication in Flowering Plants.</title>
        <authorList>
            <person name="Shi T."/>
            <person name="Rahmani R.S."/>
            <person name="Gugger P.F."/>
            <person name="Wang M."/>
            <person name="Li H."/>
            <person name="Zhang Y."/>
            <person name="Li Z."/>
            <person name="Wang Q."/>
            <person name="Van de Peer Y."/>
            <person name="Marchal K."/>
            <person name="Chen J."/>
        </authorList>
    </citation>
    <scope>NUCLEOTIDE SEQUENCE [LARGE SCALE GENOMIC DNA]</scope>
    <source>
        <tissue evidence="15">Leaf</tissue>
    </source>
</reference>
<feature type="binding site" evidence="11">
    <location>
        <position position="57"/>
    </location>
    <ligand>
        <name>ATP</name>
        <dbReference type="ChEBI" id="CHEBI:30616"/>
    </ligand>
</feature>
<evidence type="ECO:0000256" key="6">
    <source>
        <dbReference type="ARBA" id="ARBA00022777"/>
    </source>
</evidence>
<dbReference type="InterPro" id="IPR018451">
    <property type="entry name" value="NAF/FISL_domain"/>
</dbReference>
<dbReference type="PANTHER" id="PTHR43895:SF151">
    <property type="entry name" value="CBL-INTERACTING SERINE_THREONINE-PROTEIN KINASE 11"/>
    <property type="match status" value="1"/>
</dbReference>
<dbReference type="InterPro" id="IPR000719">
    <property type="entry name" value="Prot_kinase_dom"/>
</dbReference>
<evidence type="ECO:0000256" key="5">
    <source>
        <dbReference type="ARBA" id="ARBA00022741"/>
    </source>
</evidence>
<dbReference type="Gene3D" id="3.30.310.80">
    <property type="entry name" value="Kinase associated domain 1, KA1"/>
    <property type="match status" value="1"/>
</dbReference>
<proteinExistence type="inferred from homology"/>
<keyword evidence="4" id="KW-0808">Transferase</keyword>
<evidence type="ECO:0000313" key="16">
    <source>
        <dbReference type="Proteomes" id="UP000607653"/>
    </source>
</evidence>
<comment type="catalytic activity">
    <reaction evidence="10">
        <text>L-seryl-[protein] + ATP = O-phospho-L-seryl-[protein] + ADP + H(+)</text>
        <dbReference type="Rhea" id="RHEA:17989"/>
        <dbReference type="Rhea" id="RHEA-COMP:9863"/>
        <dbReference type="Rhea" id="RHEA-COMP:11604"/>
        <dbReference type="ChEBI" id="CHEBI:15378"/>
        <dbReference type="ChEBI" id="CHEBI:29999"/>
        <dbReference type="ChEBI" id="CHEBI:30616"/>
        <dbReference type="ChEBI" id="CHEBI:83421"/>
        <dbReference type="ChEBI" id="CHEBI:456216"/>
        <dbReference type="EC" id="2.7.11.1"/>
    </reaction>
</comment>
<comment type="caution">
    <text evidence="15">The sequence shown here is derived from an EMBL/GenBank/DDBJ whole genome shotgun (WGS) entry which is preliminary data.</text>
</comment>
<dbReference type="KEGG" id="nnu:104593792"/>
<dbReference type="CDD" id="cd12195">
    <property type="entry name" value="CIPK_C"/>
    <property type="match status" value="1"/>
</dbReference>
<dbReference type="InterPro" id="IPR008271">
    <property type="entry name" value="Ser/Thr_kinase_AS"/>
</dbReference>
<dbReference type="Gene3D" id="1.10.510.10">
    <property type="entry name" value="Transferase(Phosphotransferase) domain 1"/>
    <property type="match status" value="1"/>
</dbReference>
<keyword evidence="5 11" id="KW-0547">Nucleotide-binding</keyword>
<dbReference type="PROSITE" id="PS50816">
    <property type="entry name" value="NAF"/>
    <property type="match status" value="1"/>
</dbReference>
<evidence type="ECO:0000256" key="8">
    <source>
        <dbReference type="ARBA" id="ARBA00023211"/>
    </source>
</evidence>
<evidence type="ECO:0000313" key="15">
    <source>
        <dbReference type="EMBL" id="DAD38645.1"/>
    </source>
</evidence>
<dbReference type="Pfam" id="PF00069">
    <property type="entry name" value="Pkinase"/>
    <property type="match status" value="1"/>
</dbReference>
<keyword evidence="7 11" id="KW-0067">ATP-binding</keyword>
<dbReference type="PROSITE" id="PS00107">
    <property type="entry name" value="PROTEIN_KINASE_ATP"/>
    <property type="match status" value="1"/>
</dbReference>
<feature type="domain" description="NAF" evidence="14">
    <location>
        <begin position="302"/>
        <end position="326"/>
    </location>
</feature>
<dbReference type="PANTHER" id="PTHR43895">
    <property type="entry name" value="CALCIUM/CALMODULIN-DEPENDENT PROTEIN KINASE KINASE-RELATED"/>
    <property type="match status" value="1"/>
</dbReference>
<evidence type="ECO:0000256" key="3">
    <source>
        <dbReference type="ARBA" id="ARBA00022527"/>
    </source>
</evidence>
<dbReference type="InterPro" id="IPR004041">
    <property type="entry name" value="NAF_dom"/>
</dbReference>
<keyword evidence="6" id="KW-0418">Kinase</keyword>
<dbReference type="EMBL" id="DUZY01000005">
    <property type="protein sequence ID" value="DAD38645.1"/>
    <property type="molecule type" value="Genomic_DNA"/>
</dbReference>
<organism evidence="15 16">
    <name type="scientific">Nelumbo nucifera</name>
    <name type="common">Sacred lotus</name>
    <dbReference type="NCBI Taxonomy" id="4432"/>
    <lineage>
        <taxon>Eukaryota</taxon>
        <taxon>Viridiplantae</taxon>
        <taxon>Streptophyta</taxon>
        <taxon>Embryophyta</taxon>
        <taxon>Tracheophyta</taxon>
        <taxon>Spermatophyta</taxon>
        <taxon>Magnoliopsida</taxon>
        <taxon>Proteales</taxon>
        <taxon>Nelumbonaceae</taxon>
        <taxon>Nelumbo</taxon>
    </lineage>
</organism>
<dbReference type="GO" id="GO:0007165">
    <property type="term" value="P:signal transduction"/>
    <property type="evidence" value="ECO:0007669"/>
    <property type="project" value="InterPro"/>
</dbReference>
<dbReference type="SUPFAM" id="SSF56112">
    <property type="entry name" value="Protein kinase-like (PK-like)"/>
    <property type="match status" value="1"/>
</dbReference>
<evidence type="ECO:0000256" key="9">
    <source>
        <dbReference type="ARBA" id="ARBA00047899"/>
    </source>
</evidence>
<dbReference type="SMART" id="SM00220">
    <property type="entry name" value="S_TKc"/>
    <property type="match status" value="1"/>
</dbReference>
<comment type="similarity">
    <text evidence="1">Belongs to the protein kinase superfamily. CAMK Ser/Thr protein kinase family. SNF1 subfamily.</text>
</comment>
<evidence type="ECO:0000256" key="11">
    <source>
        <dbReference type="PROSITE-ProRule" id="PRU10141"/>
    </source>
</evidence>
<dbReference type="InterPro" id="IPR011009">
    <property type="entry name" value="Kinase-like_dom_sf"/>
</dbReference>
<sequence length="432" mass="48775">MPEVEVESGNSMPDTGLSSPDNFLFGKYELGKLLGCGAFAKVYHARNVRTGQSVAIKSISKHKIIKGGLVSHIIREISIMRSLNHPHIVKLFEVLATKTKIYFVMEFVKGGDLFSKVAKGRLNEDVSRGYFQQLISAVGYCHSHGVFHRDLKLENLLLDDHGNLKVSDFGLSAVTNQIQMDGLLHTICGTPAYVAPEILAKKGYDGAKVDIWSCGIILYILNAGYLPFNDPSLMVMYRKIYKGEFRCPKWMSSDLRRLLACLLDTNPDTRITVDEILRDPWFRKGYKEKEVKFHEEDYEDGSAATFLNAFDIISISSRFDLSGLFSNSGDLVVNRLFASAESPEKIMEKLEEVGKKENVTVTRKKNWRAVLEEQSGNLMVIVEVYRLTEFLVMVEIRSRGCEARSYDEIWKKKIGPQLSSFIYQPATPVSDN</sequence>
<name>A0A1U7Q5G5_NELNU</name>
<dbReference type="PROSITE" id="PS00108">
    <property type="entry name" value="PROTEIN_KINASE_ST"/>
    <property type="match status" value="1"/>
</dbReference>
<keyword evidence="16" id="KW-1185">Reference proteome</keyword>
<evidence type="ECO:0000259" key="14">
    <source>
        <dbReference type="PROSITE" id="PS50816"/>
    </source>
</evidence>
<dbReference type="AlphaFoldDB" id="A0A1U7Q5G5"/>
<dbReference type="GO" id="GO:0005524">
    <property type="term" value="F:ATP binding"/>
    <property type="evidence" value="ECO:0007669"/>
    <property type="project" value="UniProtKB-UniRule"/>
</dbReference>
<evidence type="ECO:0000256" key="12">
    <source>
        <dbReference type="RuleBase" id="RU000304"/>
    </source>
</evidence>
<dbReference type="PROSITE" id="PS50011">
    <property type="entry name" value="PROTEIN_KINASE_DOM"/>
    <property type="match status" value="1"/>
</dbReference>
<comment type="catalytic activity">
    <reaction evidence="9">
        <text>L-threonyl-[protein] + ATP = O-phospho-L-threonyl-[protein] + ADP + H(+)</text>
        <dbReference type="Rhea" id="RHEA:46608"/>
        <dbReference type="Rhea" id="RHEA-COMP:11060"/>
        <dbReference type="Rhea" id="RHEA-COMP:11605"/>
        <dbReference type="ChEBI" id="CHEBI:15378"/>
        <dbReference type="ChEBI" id="CHEBI:30013"/>
        <dbReference type="ChEBI" id="CHEBI:30616"/>
        <dbReference type="ChEBI" id="CHEBI:61977"/>
        <dbReference type="ChEBI" id="CHEBI:456216"/>
        <dbReference type="EC" id="2.7.11.1"/>
    </reaction>
</comment>
<dbReference type="FunFam" id="1.10.510.10:FF:000653">
    <property type="entry name" value="Non-specific serine/threonine protein kinase"/>
    <property type="match status" value="1"/>
</dbReference>
<feature type="domain" description="Protein kinase" evidence="13">
    <location>
        <begin position="28"/>
        <end position="282"/>
    </location>
</feature>
<dbReference type="FunFam" id="3.30.200.20:FF:000042">
    <property type="entry name" value="Aurora kinase A"/>
    <property type="match status" value="1"/>
</dbReference>
<gene>
    <name evidence="15" type="ORF">HUJ06_012967</name>
</gene>
<evidence type="ECO:0000256" key="4">
    <source>
        <dbReference type="ARBA" id="ARBA00022679"/>
    </source>
</evidence>
<dbReference type="STRING" id="4432.A0A068L8L4"/>
<dbReference type="Pfam" id="PF03822">
    <property type="entry name" value="NAF"/>
    <property type="match status" value="1"/>
</dbReference>
<dbReference type="EC" id="2.7.11.1" evidence="2"/>
<keyword evidence="3 12" id="KW-0723">Serine/threonine-protein kinase</keyword>
<evidence type="ECO:0000256" key="2">
    <source>
        <dbReference type="ARBA" id="ARBA00012513"/>
    </source>
</evidence>
<evidence type="ECO:0000256" key="1">
    <source>
        <dbReference type="ARBA" id="ARBA00006234"/>
    </source>
</evidence>
<evidence type="ECO:0000256" key="10">
    <source>
        <dbReference type="ARBA" id="ARBA00048679"/>
    </source>
</evidence>
<keyword evidence="8" id="KW-0464">Manganese</keyword>
<evidence type="ECO:0000259" key="13">
    <source>
        <dbReference type="PROSITE" id="PS50011"/>
    </source>
</evidence>
<accession>A0A1U7Q5G5</accession>
<dbReference type="Proteomes" id="UP000607653">
    <property type="component" value="Unassembled WGS sequence"/>
</dbReference>
<evidence type="ECO:0000256" key="7">
    <source>
        <dbReference type="ARBA" id="ARBA00022840"/>
    </source>
</evidence>
<dbReference type="Gene3D" id="3.30.200.20">
    <property type="entry name" value="Phosphorylase Kinase, domain 1"/>
    <property type="match status" value="1"/>
</dbReference>